<gene>
    <name evidence="1" type="ORF">K457DRAFT_131930</name>
</gene>
<sequence length="635" mass="74487">MLRSIYHRIKRTSPSTTTLTATSPLEIPLILDLIFSYLDTYTIRRSVAPVCRQWFFHNQRRLYRIIDFGDVWTRTQARRFSRRLLGAGRLECMLALDNMTLSRNQTYNIRNILDRYWKEFQQQLERRNRKAISKRKLGLYDFIPLSSIRMRIQVQYNTTTDSIPFPPSLTSLEIVLAYTNQKTEDLSKIMRMCPLLENLSFEVEQRPGQAVFWSSLDQEQQPTPLPLRHLNFRNLSIDQSGLENLLLFTPRLETLTLMALDTARHPEYDWTRLLEHLKALGITLDSVHFSAFGDQSHLEILPRLSEICLNITHWPLWCQDVTPSFLLELTVRTSFVTTLELFWRPRGMSRTNLYGEREINNAPRLIHKFLCTSSLFVHLRTLKTVIRAEYLDLFNRRDLELGSGPQEQPLTPPAIWKCRSLETLHIDVHGPGEGRILFGYISRVLPRLVDLVIYMPEMFMNNEEFPQWRPAVRLNLKGGFCLLSRLKHLQTLRVIEQDFHFPVYFACSKADVTWILPSGRKEKYKRARQAEMATWREMRDQEDLLEVTRSSSTLPPPTTLTGVEAAIWSQLRHLGLLRDVEEMVKEIDSGEYEPFPSLQRIALRDYRPPALRKVEEEFARLFPAKFHFRGPIVTP</sequence>
<protein>
    <recommendedName>
        <fullName evidence="3">F-box domain-containing protein</fullName>
    </recommendedName>
</protein>
<dbReference type="EMBL" id="KV442011">
    <property type="protein sequence ID" value="OAQ36764.1"/>
    <property type="molecule type" value="Genomic_DNA"/>
</dbReference>
<dbReference type="OrthoDB" id="2390122at2759"/>
<evidence type="ECO:0000313" key="1">
    <source>
        <dbReference type="EMBL" id="OAQ36764.1"/>
    </source>
</evidence>
<proteinExistence type="predicted"/>
<organism evidence="1 2">
    <name type="scientific">Linnemannia elongata AG-77</name>
    <dbReference type="NCBI Taxonomy" id="1314771"/>
    <lineage>
        <taxon>Eukaryota</taxon>
        <taxon>Fungi</taxon>
        <taxon>Fungi incertae sedis</taxon>
        <taxon>Mucoromycota</taxon>
        <taxon>Mortierellomycotina</taxon>
        <taxon>Mortierellomycetes</taxon>
        <taxon>Mortierellales</taxon>
        <taxon>Mortierellaceae</taxon>
        <taxon>Linnemannia</taxon>
    </lineage>
</organism>
<name>A0A197KKK8_9FUNG</name>
<reference evidence="1 2" key="1">
    <citation type="submission" date="2016-05" db="EMBL/GenBank/DDBJ databases">
        <title>Genome sequencing reveals origins of a unique bacterial endosymbiosis in the earliest lineages of terrestrial Fungi.</title>
        <authorList>
            <consortium name="DOE Joint Genome Institute"/>
            <person name="Uehling J."/>
            <person name="Gryganskyi A."/>
            <person name="Hameed K."/>
            <person name="Tschaplinski T."/>
            <person name="Misztal P."/>
            <person name="Wu S."/>
            <person name="Desiro A."/>
            <person name="Vande Pol N."/>
            <person name="Du Z.-Y."/>
            <person name="Zienkiewicz A."/>
            <person name="Zienkiewicz K."/>
            <person name="Morin E."/>
            <person name="Tisserant E."/>
            <person name="Splivallo R."/>
            <person name="Hainaut M."/>
            <person name="Henrissat B."/>
            <person name="Ohm R."/>
            <person name="Kuo A."/>
            <person name="Yan J."/>
            <person name="Lipzen A."/>
            <person name="Nolan M."/>
            <person name="Labutti K."/>
            <person name="Barry K."/>
            <person name="Goldstein A."/>
            <person name="Labbe J."/>
            <person name="Schadt C."/>
            <person name="Tuskan G."/>
            <person name="Grigoriev I."/>
            <person name="Martin F."/>
            <person name="Vilgalys R."/>
            <person name="Bonito G."/>
        </authorList>
    </citation>
    <scope>NUCLEOTIDE SEQUENCE [LARGE SCALE GENOMIC DNA]</scope>
    <source>
        <strain evidence="1 2">AG-77</strain>
    </source>
</reference>
<evidence type="ECO:0008006" key="3">
    <source>
        <dbReference type="Google" id="ProtNLM"/>
    </source>
</evidence>
<dbReference type="Proteomes" id="UP000078512">
    <property type="component" value="Unassembled WGS sequence"/>
</dbReference>
<evidence type="ECO:0000313" key="2">
    <source>
        <dbReference type="Proteomes" id="UP000078512"/>
    </source>
</evidence>
<keyword evidence="2" id="KW-1185">Reference proteome</keyword>
<accession>A0A197KKK8</accession>
<dbReference type="AlphaFoldDB" id="A0A197KKK8"/>
<dbReference type="InterPro" id="IPR032675">
    <property type="entry name" value="LRR_dom_sf"/>
</dbReference>
<dbReference type="Gene3D" id="3.80.10.10">
    <property type="entry name" value="Ribonuclease Inhibitor"/>
    <property type="match status" value="1"/>
</dbReference>